<feature type="transmembrane region" description="Helical" evidence="7">
    <location>
        <begin position="16"/>
        <end position="36"/>
    </location>
</feature>
<evidence type="ECO:0000256" key="1">
    <source>
        <dbReference type="ARBA" id="ARBA00004651"/>
    </source>
</evidence>
<dbReference type="AlphaFoldDB" id="A0A7V4LCG3"/>
<feature type="transmembrane region" description="Helical" evidence="7">
    <location>
        <begin position="56"/>
        <end position="82"/>
    </location>
</feature>
<feature type="transmembrane region" description="Helical" evidence="7">
    <location>
        <begin position="173"/>
        <end position="197"/>
    </location>
</feature>
<dbReference type="EMBL" id="DSXI01000152">
    <property type="protein sequence ID" value="HGS04633.1"/>
    <property type="molecule type" value="Genomic_DNA"/>
</dbReference>
<sequence>MTTEHPEQTASPKIKLTPFNVIVGVILAVGAFVTILRFTKGLAGVTNLSDNNPWGIWISFDLLCGVALAAGGYTTSAACYVFGLKRFHSAVRPAILTAFLGYALVVFALHYDVGRPWRLPYPFFVQSGPTSVLFEVGLCVFLYLITLFIEWVPSALEWLGIRKPRDLIIKMTLGLTIFGVILSTMHQSSLGALYLIAPSKLHPLWYSPYIPLYFFVSSIAAGLSMVIFESTLSHRYLHDKMDATYLAEHDDVTYGFAKGAAMVLAAYFLIKVVGLTMDNNWHYLASGYGLWFLVEMLGFVALPAFLYAMGVREKRLTLIRWTAVLAVLGIILNRFNVSLVAFNWQLPPAERYFPSWMEIAISIFIVTIGLLIFRFIASRMPIFYEHPEFKEHEPPELHEHPTKPHPQTFGH</sequence>
<evidence type="ECO:0000256" key="6">
    <source>
        <dbReference type="ARBA" id="ARBA00023136"/>
    </source>
</evidence>
<dbReference type="NCBIfam" id="NF045714">
    <property type="entry name" value="sulf_resp_HmcC"/>
    <property type="match status" value="1"/>
</dbReference>
<evidence type="ECO:0000256" key="3">
    <source>
        <dbReference type="ARBA" id="ARBA00022475"/>
    </source>
</evidence>
<evidence type="ECO:0000256" key="5">
    <source>
        <dbReference type="ARBA" id="ARBA00022989"/>
    </source>
</evidence>
<organism evidence="8">
    <name type="scientific">Desulfobacca acetoxidans</name>
    <dbReference type="NCBI Taxonomy" id="60893"/>
    <lineage>
        <taxon>Bacteria</taxon>
        <taxon>Pseudomonadati</taxon>
        <taxon>Thermodesulfobacteriota</taxon>
        <taxon>Desulfobaccia</taxon>
        <taxon>Desulfobaccales</taxon>
        <taxon>Desulfobaccaceae</taxon>
        <taxon>Desulfobacca</taxon>
    </lineage>
</organism>
<feature type="transmembrane region" description="Helical" evidence="7">
    <location>
        <begin position="356"/>
        <end position="377"/>
    </location>
</feature>
<protein>
    <submittedName>
        <fullName evidence="8">Ni/Fe-hydrogenase cytochrome b subunit</fullName>
    </submittedName>
</protein>
<feature type="transmembrane region" description="Helical" evidence="7">
    <location>
        <begin position="290"/>
        <end position="309"/>
    </location>
</feature>
<keyword evidence="4 7" id="KW-0812">Transmembrane</keyword>
<dbReference type="PANTHER" id="PTHR30074">
    <property type="entry name" value="FORMATE DEHYDROGENASE, NITRATE-INDUCIBLE, CYTOCHROME B556 FDN SUBUNIT"/>
    <property type="match status" value="1"/>
</dbReference>
<gene>
    <name evidence="8" type="primary">hybB</name>
    <name evidence="8" type="ORF">ENT08_02670</name>
</gene>
<comment type="similarity">
    <text evidence="2">Belongs to the NrfD family.</text>
</comment>
<evidence type="ECO:0000256" key="4">
    <source>
        <dbReference type="ARBA" id="ARBA00022692"/>
    </source>
</evidence>
<accession>A0A7V4LCG3</accession>
<reference evidence="8" key="1">
    <citation type="journal article" date="2020" name="mSystems">
        <title>Genome- and Community-Level Interaction Insights into Carbon Utilization and Element Cycling Functions of Hydrothermarchaeota in Hydrothermal Sediment.</title>
        <authorList>
            <person name="Zhou Z."/>
            <person name="Liu Y."/>
            <person name="Xu W."/>
            <person name="Pan J."/>
            <person name="Luo Z.H."/>
            <person name="Li M."/>
        </authorList>
    </citation>
    <scope>NUCLEOTIDE SEQUENCE [LARGE SCALE GENOMIC DNA]</scope>
    <source>
        <strain evidence="8">SpSt-548</strain>
    </source>
</reference>
<comment type="caution">
    <text evidence="8">The sequence shown here is derived from an EMBL/GenBank/DDBJ whole genome shotgun (WGS) entry which is preliminary data.</text>
</comment>
<feature type="transmembrane region" description="Helical" evidence="7">
    <location>
        <begin position="209"/>
        <end position="232"/>
    </location>
</feature>
<evidence type="ECO:0000256" key="7">
    <source>
        <dbReference type="SAM" id="Phobius"/>
    </source>
</evidence>
<dbReference type="GO" id="GO:0005886">
    <property type="term" value="C:plasma membrane"/>
    <property type="evidence" value="ECO:0007669"/>
    <property type="project" value="UniProtKB-SubCell"/>
</dbReference>
<feature type="transmembrane region" description="Helical" evidence="7">
    <location>
        <begin position="252"/>
        <end position="270"/>
    </location>
</feature>
<feature type="transmembrane region" description="Helical" evidence="7">
    <location>
        <begin position="94"/>
        <end position="111"/>
    </location>
</feature>
<feature type="transmembrane region" description="Helical" evidence="7">
    <location>
        <begin position="131"/>
        <end position="152"/>
    </location>
</feature>
<dbReference type="GO" id="GO:0009061">
    <property type="term" value="P:anaerobic respiration"/>
    <property type="evidence" value="ECO:0007669"/>
    <property type="project" value="TreeGrafter"/>
</dbReference>
<evidence type="ECO:0000256" key="2">
    <source>
        <dbReference type="ARBA" id="ARBA00008929"/>
    </source>
</evidence>
<dbReference type="Pfam" id="PF03916">
    <property type="entry name" value="NrfD"/>
    <property type="match status" value="1"/>
</dbReference>
<feature type="transmembrane region" description="Helical" evidence="7">
    <location>
        <begin position="321"/>
        <end position="344"/>
    </location>
</feature>
<comment type="subcellular location">
    <subcellularLocation>
        <location evidence="1">Cell membrane</location>
        <topology evidence="1">Multi-pass membrane protein</topology>
    </subcellularLocation>
</comment>
<name>A0A7V4LCG3_9BACT</name>
<dbReference type="InterPro" id="IPR005614">
    <property type="entry name" value="NrfD-like"/>
</dbReference>
<evidence type="ECO:0000313" key="8">
    <source>
        <dbReference type="EMBL" id="HGS04633.1"/>
    </source>
</evidence>
<dbReference type="PANTHER" id="PTHR30074:SF4">
    <property type="entry name" value="NI_FE-HYDROGENASE 2 B-TYPE CYTOCHROME SUBUNIT-RELATED"/>
    <property type="match status" value="1"/>
</dbReference>
<proteinExistence type="inferred from homology"/>
<dbReference type="InterPro" id="IPR054900">
    <property type="entry name" value="sulf_resp_HmcC"/>
</dbReference>
<keyword evidence="3" id="KW-1003">Cell membrane</keyword>
<dbReference type="InterPro" id="IPR051817">
    <property type="entry name" value="FDH_cytochrome_b556_subunit"/>
</dbReference>
<keyword evidence="5 7" id="KW-1133">Transmembrane helix</keyword>
<keyword evidence="6 7" id="KW-0472">Membrane</keyword>